<evidence type="ECO:0000256" key="2">
    <source>
        <dbReference type="ARBA" id="ARBA00021099"/>
    </source>
</evidence>
<dbReference type="Pfam" id="PF03987">
    <property type="entry name" value="Autophagy_act_C"/>
    <property type="match status" value="1"/>
</dbReference>
<dbReference type="GO" id="GO:0032446">
    <property type="term" value="P:protein modification by small protein conjugation"/>
    <property type="evidence" value="ECO:0007669"/>
    <property type="project" value="TreeGrafter"/>
</dbReference>
<reference evidence="8" key="1">
    <citation type="journal article" date="2021" name="Genome Biol. Evol.">
        <title>The assembled and annotated genome of the fairy-ring fungus Marasmius oreades.</title>
        <authorList>
            <person name="Hiltunen M."/>
            <person name="Ament-Velasquez S.L."/>
            <person name="Johannesson H."/>
        </authorList>
    </citation>
    <scope>NUCLEOTIDE SEQUENCE</scope>
    <source>
        <strain evidence="8">03SP1</strain>
    </source>
</reference>
<keyword evidence="6" id="KW-0072">Autophagy</keyword>
<comment type="caution">
    <text evidence="8">The sequence shown here is derived from an EMBL/GenBank/DDBJ whole genome shotgun (WGS) entry which is preliminary data.</text>
</comment>
<organism evidence="8 9">
    <name type="scientific">Marasmius oreades</name>
    <name type="common">fairy-ring Marasmius</name>
    <dbReference type="NCBI Taxonomy" id="181124"/>
    <lineage>
        <taxon>Eukaryota</taxon>
        <taxon>Fungi</taxon>
        <taxon>Dikarya</taxon>
        <taxon>Basidiomycota</taxon>
        <taxon>Agaricomycotina</taxon>
        <taxon>Agaricomycetes</taxon>
        <taxon>Agaricomycetidae</taxon>
        <taxon>Agaricales</taxon>
        <taxon>Marasmiineae</taxon>
        <taxon>Marasmiaceae</taxon>
        <taxon>Marasmius</taxon>
    </lineage>
</organism>
<dbReference type="AlphaFoldDB" id="A0A9P8ACY9"/>
<dbReference type="Gene3D" id="3.30.1460.50">
    <property type="match status" value="1"/>
</dbReference>
<evidence type="ECO:0000256" key="4">
    <source>
        <dbReference type="ARBA" id="ARBA00022786"/>
    </source>
</evidence>
<keyword evidence="9" id="KW-1185">Reference proteome</keyword>
<dbReference type="OrthoDB" id="4089664at2759"/>
<keyword evidence="4" id="KW-0833">Ubl conjugation pathway</keyword>
<sequence length="218" mass="24706">MIDVTMQTRLRFEKACRLFISKYDSVLPSFSNTTFRGWCWNEYNDLPSFGYMSRSTALTVRLSTRASVVDDAEQIIDEAVDEASLRSPGTQTFACRQYVVYSATFQVPCLYFTISHSNGTPLSADELVHTSLFHSATLDSTTTTSFAVTHPSSLFPLLSQGDHPSLGTPCWYLHPCETVKSMQEVLAEDKTEMSKEERLVRWLEVWFLVIGNMVDLRV</sequence>
<dbReference type="GO" id="GO:0000045">
    <property type="term" value="P:autophagosome assembly"/>
    <property type="evidence" value="ECO:0007669"/>
    <property type="project" value="TreeGrafter"/>
</dbReference>
<evidence type="ECO:0000256" key="1">
    <source>
        <dbReference type="ARBA" id="ARBA00005696"/>
    </source>
</evidence>
<proteinExistence type="inferred from homology"/>
<dbReference type="RefSeq" id="XP_043013517.1">
    <property type="nucleotide sequence ID" value="XM_043148915.1"/>
</dbReference>
<dbReference type="GeneID" id="66073514"/>
<gene>
    <name evidence="8" type="ORF">E1B28_004438</name>
</gene>
<evidence type="ECO:0000256" key="7">
    <source>
        <dbReference type="ARBA" id="ARBA00029833"/>
    </source>
</evidence>
<protein>
    <recommendedName>
        <fullName evidence="2">Ubiquitin-like-conjugating enzyme ATG10</fullName>
    </recommendedName>
    <alternativeName>
        <fullName evidence="7">Autophagy-related protein 10</fullName>
    </alternativeName>
</protein>
<accession>A0A9P8ACY9</accession>
<keyword evidence="5" id="KW-0653">Protein transport</keyword>
<comment type="similarity">
    <text evidence="1">Belongs to the ATG10 family.</text>
</comment>
<dbReference type="GO" id="GO:0005829">
    <property type="term" value="C:cytosol"/>
    <property type="evidence" value="ECO:0007669"/>
    <property type="project" value="TreeGrafter"/>
</dbReference>
<keyword evidence="3" id="KW-0808">Transferase</keyword>
<evidence type="ECO:0000313" key="8">
    <source>
        <dbReference type="EMBL" id="KAG7097047.1"/>
    </source>
</evidence>
<evidence type="ECO:0000256" key="6">
    <source>
        <dbReference type="ARBA" id="ARBA00023006"/>
    </source>
</evidence>
<dbReference type="Proteomes" id="UP001049176">
    <property type="component" value="Chromosome 2"/>
</dbReference>
<dbReference type="EMBL" id="CM032182">
    <property type="protein sequence ID" value="KAG7097047.1"/>
    <property type="molecule type" value="Genomic_DNA"/>
</dbReference>
<name>A0A9P8ACY9_9AGAR</name>
<dbReference type="GO" id="GO:0000422">
    <property type="term" value="P:autophagy of mitochondrion"/>
    <property type="evidence" value="ECO:0007669"/>
    <property type="project" value="TreeGrafter"/>
</dbReference>
<evidence type="ECO:0000313" key="9">
    <source>
        <dbReference type="Proteomes" id="UP001049176"/>
    </source>
</evidence>
<dbReference type="InterPro" id="IPR007135">
    <property type="entry name" value="Atg3/Atg10"/>
</dbReference>
<dbReference type="GO" id="GO:0015031">
    <property type="term" value="P:protein transport"/>
    <property type="evidence" value="ECO:0007669"/>
    <property type="project" value="UniProtKB-KW"/>
</dbReference>
<evidence type="ECO:0000256" key="5">
    <source>
        <dbReference type="ARBA" id="ARBA00022927"/>
    </source>
</evidence>
<keyword evidence="5" id="KW-0813">Transport</keyword>
<dbReference type="PANTHER" id="PTHR14957">
    <property type="entry name" value="UBIQUITIN-LIKE-CONJUGATING ENZYME ATG10"/>
    <property type="match status" value="1"/>
</dbReference>
<dbReference type="GO" id="GO:0061651">
    <property type="term" value="F:Atg12 conjugating enzyme activity"/>
    <property type="evidence" value="ECO:0007669"/>
    <property type="project" value="TreeGrafter"/>
</dbReference>
<dbReference type="KEGG" id="more:E1B28_004438"/>
<dbReference type="PANTHER" id="PTHR14957:SF1">
    <property type="entry name" value="UBIQUITIN-LIKE-CONJUGATING ENZYME ATG10"/>
    <property type="match status" value="1"/>
</dbReference>
<evidence type="ECO:0000256" key="3">
    <source>
        <dbReference type="ARBA" id="ARBA00022679"/>
    </source>
</evidence>